<protein>
    <submittedName>
        <fullName evidence="5">CLUMA_CG016154, isoform A</fullName>
    </submittedName>
</protein>
<evidence type="ECO:0000256" key="2">
    <source>
        <dbReference type="SAM" id="MobiDB-lite"/>
    </source>
</evidence>
<dbReference type="Pfam" id="PF14648">
    <property type="entry name" value="FAM91_C"/>
    <property type="match status" value="2"/>
</dbReference>
<gene>
    <name evidence="5" type="primary">putative Protein FAM91A1</name>
    <name evidence="5" type="ORF">CLUMA_CG016154</name>
</gene>
<dbReference type="Pfam" id="PF14647">
    <property type="entry name" value="FAM91_N"/>
    <property type="match status" value="1"/>
</dbReference>
<dbReference type="PANTHER" id="PTHR28441">
    <property type="entry name" value="PROTEIN FAM91A1"/>
    <property type="match status" value="1"/>
</dbReference>
<feature type="region of interest" description="Disordered" evidence="2">
    <location>
        <begin position="356"/>
        <end position="379"/>
    </location>
</feature>
<evidence type="ECO:0000259" key="4">
    <source>
        <dbReference type="Pfam" id="PF14648"/>
    </source>
</evidence>
<dbReference type="InterPro" id="IPR028091">
    <property type="entry name" value="FAM91_N_dom"/>
</dbReference>
<proteinExistence type="inferred from homology"/>
<dbReference type="InterPro" id="IPR028097">
    <property type="entry name" value="FAM91_C_dom"/>
</dbReference>
<feature type="domain" description="FAM91 N-terminal" evidence="3">
    <location>
        <begin position="13"/>
        <end position="317"/>
    </location>
</feature>
<dbReference type="OrthoDB" id="275996at2759"/>
<dbReference type="STRING" id="568069.A0A1J1IVT9"/>
<organism evidence="5 6">
    <name type="scientific">Clunio marinus</name>
    <dbReference type="NCBI Taxonomy" id="568069"/>
    <lineage>
        <taxon>Eukaryota</taxon>
        <taxon>Metazoa</taxon>
        <taxon>Ecdysozoa</taxon>
        <taxon>Arthropoda</taxon>
        <taxon>Hexapoda</taxon>
        <taxon>Insecta</taxon>
        <taxon>Pterygota</taxon>
        <taxon>Neoptera</taxon>
        <taxon>Endopterygota</taxon>
        <taxon>Diptera</taxon>
        <taxon>Nematocera</taxon>
        <taxon>Chironomoidea</taxon>
        <taxon>Chironomidae</taxon>
        <taxon>Clunio</taxon>
    </lineage>
</organism>
<dbReference type="AlphaFoldDB" id="A0A1J1IVT9"/>
<name>A0A1J1IVT9_9DIPT</name>
<evidence type="ECO:0000259" key="3">
    <source>
        <dbReference type="Pfam" id="PF14647"/>
    </source>
</evidence>
<comment type="similarity">
    <text evidence="1">Belongs to the FAM91 family.</text>
</comment>
<feature type="domain" description="FAM91 C-terminal" evidence="4">
    <location>
        <begin position="416"/>
        <end position="697"/>
    </location>
</feature>
<feature type="domain" description="FAM91 C-terminal" evidence="4">
    <location>
        <begin position="818"/>
        <end position="949"/>
    </location>
</feature>
<feature type="compositionally biased region" description="Low complexity" evidence="2">
    <location>
        <begin position="358"/>
        <end position="371"/>
    </location>
</feature>
<sequence>MASKLSSELDTAVRNKIHWINLPVHLKQILHNTQKDYEKYVFNYSLKNQLRYRGNLVHKIFRNEEKYYEMLIEKSIGTYNLFPYHLSDVVTKGLRVTAFNYYVEVISHLLKLDKSYDTLPNFTAADILRVLGIGRNEYLFILSEIKTKNSSKLFRKPNPSQFLPKFPVQINIEEWWQIEIGLILESDIRYVNEKERAVIDDLIDFGPQIAGNLDFDVVHSLYRKGLIFLDVPISGEDFISIPPLKNFIMNRVTGDYFESLCYKIFVTADEHMKISELATLLQVHLDTVKHVISLFCRLGFAKLKTAREIQNVHESWKYRAEQEMERLQITPLNYHALLLDKTNEAFIKQDFTTSNAKSPTTPVNNNNSVSTDYTSSSDGNASDFSFLNNRKSSPDEFGSEIEDLSDRAAEKSPGIHEKRIGFLFDSTLTAFLMMGNLSPGLKNHAVTMFEVGKLCEESMDTFLAELEKVSLLDAEGEGEVSRYFAHAVILRSTIIALRKYFNGLDLIRVECLENLDVKTRDRMIEKKYKFIISAAPLTLTNSLNDVFSIPFFGQFYRSSEYSHLWSKLFYYHISGFGPPSLLLVKGTVLKYLPRLFLGYGKLLVTIVHTDSYVINSENFRSLNDQLRQNHVLVQGYGIRQPGELCYEAFPFDGNTTSTTSVKKGRKIPCKNQKAVDKLSEHLNLKNVCGYITFLNSGVPDLGCEDFSLDISLQRPKAKKPGHVIPVVSTTRPNTLQNIPRDISFQDLQSPLDSTEITSFNKNKTIIDGSLSQLKSPDENYFAVTPQNNSPANIFRSSDCNELLQHELEKLDSSDKQMEECAMKIPRNMTSQSSIEIELVDESANENEKLENVKEEEEYLGENWTIIDIHFGIPLFDVDTNTQICQYIIKNLAKDENLSKIQEINAEMNDKFMKFITQCMYFDDENTKGVRIGKLIPPPRINLAFENGKISYWSGK</sequence>
<dbReference type="PANTHER" id="PTHR28441:SF2">
    <property type="entry name" value="PROTEIN FAM91A1"/>
    <property type="match status" value="1"/>
</dbReference>
<accession>A0A1J1IVT9</accession>
<evidence type="ECO:0000313" key="5">
    <source>
        <dbReference type="EMBL" id="CRL03246.1"/>
    </source>
</evidence>
<dbReference type="InterPro" id="IPR039199">
    <property type="entry name" value="FAM91"/>
</dbReference>
<reference evidence="5 6" key="1">
    <citation type="submission" date="2015-04" db="EMBL/GenBank/DDBJ databases">
        <authorList>
            <person name="Syromyatnikov M.Y."/>
            <person name="Popov V.N."/>
        </authorList>
    </citation>
    <scope>NUCLEOTIDE SEQUENCE [LARGE SCALE GENOMIC DNA]</scope>
</reference>
<dbReference type="Proteomes" id="UP000183832">
    <property type="component" value="Unassembled WGS sequence"/>
</dbReference>
<evidence type="ECO:0000256" key="1">
    <source>
        <dbReference type="ARBA" id="ARBA00010319"/>
    </source>
</evidence>
<dbReference type="EMBL" id="CVRI01000059">
    <property type="protein sequence ID" value="CRL03246.1"/>
    <property type="molecule type" value="Genomic_DNA"/>
</dbReference>
<evidence type="ECO:0000313" key="6">
    <source>
        <dbReference type="Proteomes" id="UP000183832"/>
    </source>
</evidence>
<keyword evidence="6" id="KW-1185">Reference proteome</keyword>